<dbReference type="SUPFAM" id="SSF57535">
    <property type="entry name" value="Complement control module/SCR domain"/>
    <property type="match status" value="5"/>
</dbReference>
<evidence type="ECO:0000256" key="7">
    <source>
        <dbReference type="ARBA" id="ARBA00023180"/>
    </source>
</evidence>
<evidence type="ECO:0000259" key="9">
    <source>
        <dbReference type="PROSITE" id="PS50923"/>
    </source>
</evidence>
<keyword evidence="3 8" id="KW-0768">Sushi</keyword>
<feature type="disulfide bond" evidence="8">
    <location>
        <begin position="197"/>
        <end position="240"/>
    </location>
</feature>
<name>A0A673SXG5_SURSU</name>
<feature type="domain" description="Sushi" evidence="9">
    <location>
        <begin position="195"/>
        <end position="253"/>
    </location>
</feature>
<dbReference type="Ensembl" id="ENSSSUT00005006767.1">
    <property type="protein sequence ID" value="ENSSSUP00005005842.1"/>
    <property type="gene ID" value="ENSSSUG00005003620.1"/>
</dbReference>
<evidence type="ECO:0000256" key="5">
    <source>
        <dbReference type="ARBA" id="ARBA00022737"/>
    </source>
</evidence>
<keyword evidence="4" id="KW-0732">Signal</keyword>
<proteinExistence type="predicted"/>
<protein>
    <recommendedName>
        <fullName evidence="9">Sushi domain-containing protein</fullName>
    </recommendedName>
</protein>
<keyword evidence="2" id="KW-0964">Secreted</keyword>
<organism evidence="10 11">
    <name type="scientific">Suricata suricatta</name>
    <name type="common">Meerkat</name>
    <dbReference type="NCBI Taxonomy" id="37032"/>
    <lineage>
        <taxon>Eukaryota</taxon>
        <taxon>Metazoa</taxon>
        <taxon>Chordata</taxon>
        <taxon>Craniata</taxon>
        <taxon>Vertebrata</taxon>
        <taxon>Euteleostomi</taxon>
        <taxon>Mammalia</taxon>
        <taxon>Eutheria</taxon>
        <taxon>Laurasiatheria</taxon>
        <taxon>Carnivora</taxon>
        <taxon>Feliformia</taxon>
        <taxon>Herpestidae</taxon>
        <taxon>Suricata</taxon>
    </lineage>
</organism>
<evidence type="ECO:0000256" key="3">
    <source>
        <dbReference type="ARBA" id="ARBA00022659"/>
    </source>
</evidence>
<dbReference type="PANTHER" id="PTHR45785:SF7">
    <property type="entry name" value="COMPLEMENT FACTOR H"/>
    <property type="match status" value="1"/>
</dbReference>
<keyword evidence="7" id="KW-0325">Glycoprotein</keyword>
<gene>
    <name evidence="10" type="primary">LOC115287139</name>
</gene>
<evidence type="ECO:0000313" key="10">
    <source>
        <dbReference type="Ensembl" id="ENSSSUP00005005842.1"/>
    </source>
</evidence>
<accession>A0A673SXG5</accession>
<keyword evidence="6 8" id="KW-1015">Disulfide bond</keyword>
<dbReference type="FunFam" id="2.10.70.10:FF:000060">
    <property type="entry name" value="Complement inhibitory factor H"/>
    <property type="match status" value="1"/>
</dbReference>
<dbReference type="InterPro" id="IPR000436">
    <property type="entry name" value="Sushi_SCR_CCP_dom"/>
</dbReference>
<evidence type="ECO:0000256" key="4">
    <source>
        <dbReference type="ARBA" id="ARBA00022729"/>
    </source>
</evidence>
<evidence type="ECO:0000256" key="1">
    <source>
        <dbReference type="ARBA" id="ARBA00004613"/>
    </source>
</evidence>
<comment type="subcellular location">
    <subcellularLocation>
        <location evidence="1">Secreted</location>
    </subcellularLocation>
</comment>
<evidence type="ECO:0000313" key="11">
    <source>
        <dbReference type="Proteomes" id="UP000472268"/>
    </source>
</evidence>
<dbReference type="CDD" id="cd00033">
    <property type="entry name" value="CCP"/>
    <property type="match status" value="3"/>
</dbReference>
<evidence type="ECO:0000256" key="8">
    <source>
        <dbReference type="PROSITE-ProRule" id="PRU00302"/>
    </source>
</evidence>
<reference evidence="10 11" key="1">
    <citation type="submission" date="2019-05" db="EMBL/GenBank/DDBJ databases">
        <title>A Chromosome-scale Meerkat (S. suricatta) Genome Assembly.</title>
        <authorList>
            <person name="Dudchenko O."/>
            <person name="Lieberman Aiden E."/>
            <person name="Tung J."/>
            <person name="Barreiro L.B."/>
            <person name="Clutton-Brock T.H."/>
        </authorList>
    </citation>
    <scope>NUCLEOTIDE SEQUENCE [LARGE SCALE GENOMIC DNA]</scope>
</reference>
<dbReference type="PANTHER" id="PTHR45785">
    <property type="entry name" value="COMPLEMENT FACTOR H-RELATED"/>
    <property type="match status" value="1"/>
</dbReference>
<dbReference type="PROSITE" id="PS50923">
    <property type="entry name" value="SUSHI"/>
    <property type="match status" value="1"/>
</dbReference>
<reference evidence="10" key="2">
    <citation type="submission" date="2025-08" db="UniProtKB">
        <authorList>
            <consortium name="Ensembl"/>
        </authorList>
    </citation>
    <scope>IDENTIFICATION</scope>
</reference>
<dbReference type="AlphaFoldDB" id="A0A673SXG5"/>
<comment type="caution">
    <text evidence="8">Lacks conserved residue(s) required for the propagation of feature annotation.</text>
</comment>
<dbReference type="Proteomes" id="UP000472268">
    <property type="component" value="Chromosome 3"/>
</dbReference>
<evidence type="ECO:0000256" key="2">
    <source>
        <dbReference type="ARBA" id="ARBA00022525"/>
    </source>
</evidence>
<dbReference type="Gene3D" id="2.10.70.10">
    <property type="entry name" value="Complement Module, domain 1"/>
    <property type="match status" value="5"/>
</dbReference>
<dbReference type="Pfam" id="PF00084">
    <property type="entry name" value="Sushi"/>
    <property type="match status" value="3"/>
</dbReference>
<dbReference type="FunFam" id="2.10.70.10:FF:000054">
    <property type="entry name" value="Complement inhibitory factor H"/>
    <property type="match status" value="1"/>
</dbReference>
<reference evidence="10" key="3">
    <citation type="submission" date="2025-09" db="UniProtKB">
        <authorList>
            <consortium name="Ensembl"/>
        </authorList>
    </citation>
    <scope>IDENTIFICATION</scope>
</reference>
<sequence length="317" mass="36181">PGFASHSLESNLPMSRAEIICASPHIKNGDYKPKGIIYRSGDEIIYRCRTSNQEKKATCTSTGWIPQPSCTGNYCDFPKIKHGSLYNEFWYRGSFPVRVGQKFWYSCDSNFATNSQEPWEYIHCTQDGWSPEVPCLRQCIFNFLKNGNYPKPGRKYLQGQSVRVDCKPGHSLPNEQTEMTCTEDGWSPPPEYPNEKCGPPPPIDNGDITTFPKPEYDPGSSVEYQCQSLYVLEGNKIITCSYGQWSKPPKCLDACVVSEETMEKHKIKFRWSPKKKLYAPTQDHVEFECKPGYVKRTAEHTFRVTCLEGKLTYPVCV</sequence>
<keyword evidence="11" id="KW-1185">Reference proteome</keyword>
<evidence type="ECO:0000256" key="6">
    <source>
        <dbReference type="ARBA" id="ARBA00023157"/>
    </source>
</evidence>
<keyword evidence="5" id="KW-0677">Repeat</keyword>
<dbReference type="FunFam" id="2.10.70.10:FF:000026">
    <property type="entry name" value="Complement inhibitory factor H"/>
    <property type="match status" value="1"/>
</dbReference>
<dbReference type="InterPro" id="IPR051503">
    <property type="entry name" value="ComplSys_Reg/VirEntry_Med"/>
</dbReference>
<dbReference type="InterPro" id="IPR035976">
    <property type="entry name" value="Sushi/SCR/CCP_sf"/>
</dbReference>
<dbReference type="GO" id="GO:0005576">
    <property type="term" value="C:extracellular region"/>
    <property type="evidence" value="ECO:0007669"/>
    <property type="project" value="UniProtKB-SubCell"/>
</dbReference>
<dbReference type="SMART" id="SM00032">
    <property type="entry name" value="CCP"/>
    <property type="match status" value="5"/>
</dbReference>